<comment type="caution">
    <text evidence="9">The sequence shown here is derived from an EMBL/GenBank/DDBJ whole genome shotgun (WGS) entry which is preliminary data.</text>
</comment>
<evidence type="ECO:0000256" key="4">
    <source>
        <dbReference type="ARBA" id="ARBA00022989"/>
    </source>
</evidence>
<dbReference type="GO" id="GO:0000329">
    <property type="term" value="C:fungal-type vacuole membrane"/>
    <property type="evidence" value="ECO:0007669"/>
    <property type="project" value="TreeGrafter"/>
</dbReference>
<dbReference type="Proteomes" id="UP000664203">
    <property type="component" value="Unassembled WGS sequence"/>
</dbReference>
<evidence type="ECO:0000313" key="10">
    <source>
        <dbReference type="Proteomes" id="UP000664203"/>
    </source>
</evidence>
<dbReference type="InterPro" id="IPR042267">
    <property type="entry name" value="VTC_sf"/>
</dbReference>
<gene>
    <name evidence="9" type="ORF">ALECFALPRED_009463</name>
</gene>
<organism evidence="9 10">
    <name type="scientific">Alectoria fallacina</name>
    <dbReference type="NCBI Taxonomy" id="1903189"/>
    <lineage>
        <taxon>Eukaryota</taxon>
        <taxon>Fungi</taxon>
        <taxon>Dikarya</taxon>
        <taxon>Ascomycota</taxon>
        <taxon>Pezizomycotina</taxon>
        <taxon>Lecanoromycetes</taxon>
        <taxon>OSLEUM clade</taxon>
        <taxon>Lecanoromycetidae</taxon>
        <taxon>Lecanorales</taxon>
        <taxon>Lecanorineae</taxon>
        <taxon>Parmeliaceae</taxon>
        <taxon>Alectoria</taxon>
    </lineage>
</organism>
<evidence type="ECO:0000259" key="8">
    <source>
        <dbReference type="PROSITE" id="PS51382"/>
    </source>
</evidence>
<dbReference type="GO" id="GO:0006799">
    <property type="term" value="P:polyphosphate biosynthetic process"/>
    <property type="evidence" value="ECO:0007669"/>
    <property type="project" value="UniProtKB-ARBA"/>
</dbReference>
<keyword evidence="5 7" id="KW-0472">Membrane</keyword>
<feature type="compositionally biased region" description="Polar residues" evidence="6">
    <location>
        <begin position="306"/>
        <end position="319"/>
    </location>
</feature>
<reference evidence="9" key="1">
    <citation type="submission" date="2021-03" db="EMBL/GenBank/DDBJ databases">
        <authorList>
            <person name="Tagirdzhanova G."/>
        </authorList>
    </citation>
    <scope>NUCLEOTIDE SEQUENCE</scope>
</reference>
<comment type="subcellular location">
    <subcellularLocation>
        <location evidence="1">Vacuole membrane</location>
        <topology evidence="1">Multi-pass membrane protein</topology>
    </subcellularLocation>
</comment>
<evidence type="ECO:0000256" key="6">
    <source>
        <dbReference type="SAM" id="MobiDB-lite"/>
    </source>
</evidence>
<evidence type="ECO:0000256" key="1">
    <source>
        <dbReference type="ARBA" id="ARBA00004128"/>
    </source>
</evidence>
<feature type="compositionally biased region" description="Polar residues" evidence="6">
    <location>
        <begin position="228"/>
        <end position="243"/>
    </location>
</feature>
<keyword evidence="2" id="KW-0926">Vacuole</keyword>
<evidence type="ECO:0000256" key="5">
    <source>
        <dbReference type="ARBA" id="ARBA00023136"/>
    </source>
</evidence>
<keyword evidence="3 7" id="KW-0812">Transmembrane</keyword>
<evidence type="ECO:0000256" key="2">
    <source>
        <dbReference type="ARBA" id="ARBA00022554"/>
    </source>
</evidence>
<dbReference type="InterPro" id="IPR051572">
    <property type="entry name" value="VTC_Complex_Subunit"/>
</dbReference>
<dbReference type="AlphaFoldDB" id="A0A8H3J796"/>
<feature type="region of interest" description="Disordered" evidence="6">
    <location>
        <begin position="222"/>
        <end position="243"/>
    </location>
</feature>
<feature type="compositionally biased region" description="Low complexity" evidence="6">
    <location>
        <begin position="600"/>
        <end position="609"/>
    </location>
</feature>
<dbReference type="InterPro" id="IPR018966">
    <property type="entry name" value="VTC_domain"/>
</dbReference>
<dbReference type="GO" id="GO:0042144">
    <property type="term" value="P:vacuole fusion, non-autophagic"/>
    <property type="evidence" value="ECO:0007669"/>
    <property type="project" value="TreeGrafter"/>
</dbReference>
<keyword evidence="4 7" id="KW-1133">Transmembrane helix</keyword>
<dbReference type="PROSITE" id="PS51382">
    <property type="entry name" value="SPX"/>
    <property type="match status" value="1"/>
</dbReference>
<dbReference type="GO" id="GO:0007034">
    <property type="term" value="P:vacuolar transport"/>
    <property type="evidence" value="ECO:0007669"/>
    <property type="project" value="TreeGrafter"/>
</dbReference>
<name>A0A8H3J796_9LECA</name>
<feature type="compositionally biased region" description="Basic residues" evidence="6">
    <location>
        <begin position="643"/>
        <end position="656"/>
    </location>
</feature>
<protein>
    <recommendedName>
        <fullName evidence="8">SPX domain-containing protein</fullName>
    </recommendedName>
</protein>
<dbReference type="PANTHER" id="PTHR46140">
    <property type="entry name" value="VACUOLAR TRANSPORTER CHAPERONE 1-RELATED"/>
    <property type="match status" value="1"/>
</dbReference>
<feature type="domain" description="SPX" evidence="8">
    <location>
        <begin position="1"/>
        <end position="165"/>
    </location>
</feature>
<feature type="region of interest" description="Disordered" evidence="6">
    <location>
        <begin position="306"/>
        <end position="330"/>
    </location>
</feature>
<dbReference type="GO" id="GO:0033254">
    <property type="term" value="C:vacuolar transporter chaperone complex"/>
    <property type="evidence" value="ECO:0007669"/>
    <property type="project" value="TreeGrafter"/>
</dbReference>
<dbReference type="OrthoDB" id="5588846at2759"/>
<feature type="compositionally biased region" description="Basic and acidic residues" evidence="6">
    <location>
        <begin position="734"/>
        <end position="745"/>
    </location>
</feature>
<feature type="transmembrane region" description="Helical" evidence="7">
    <location>
        <begin position="859"/>
        <end position="879"/>
    </location>
</feature>
<dbReference type="GO" id="GO:0016237">
    <property type="term" value="P:microautophagy"/>
    <property type="evidence" value="ECO:0007669"/>
    <property type="project" value="TreeGrafter"/>
</dbReference>
<dbReference type="InterPro" id="IPR004331">
    <property type="entry name" value="SPX_dom"/>
</dbReference>
<evidence type="ECO:0000256" key="3">
    <source>
        <dbReference type="ARBA" id="ARBA00022692"/>
    </source>
</evidence>
<dbReference type="PANTHER" id="PTHR46140:SF1">
    <property type="entry name" value="VACUOLAR TRANSPORTER CHAPERONE COMPLEX SUBUNIT 4-RELATED"/>
    <property type="match status" value="1"/>
</dbReference>
<feature type="transmembrane region" description="Helical" evidence="7">
    <location>
        <begin position="826"/>
        <end position="847"/>
    </location>
</feature>
<feature type="region of interest" description="Disordered" evidence="6">
    <location>
        <begin position="578"/>
        <end position="659"/>
    </location>
</feature>
<dbReference type="CDD" id="cd14474">
    <property type="entry name" value="SPX_YDR089W"/>
    <property type="match status" value="1"/>
</dbReference>
<evidence type="ECO:0000256" key="7">
    <source>
        <dbReference type="SAM" id="Phobius"/>
    </source>
</evidence>
<proteinExistence type="predicted"/>
<dbReference type="EMBL" id="CAJPDR010000712">
    <property type="protein sequence ID" value="CAF9942041.1"/>
    <property type="molecule type" value="Genomic_DNA"/>
</dbReference>
<dbReference type="Gene3D" id="3.20.100.30">
    <property type="entry name" value="VTC, catalytic tunnel domain"/>
    <property type="match status" value="1"/>
</dbReference>
<evidence type="ECO:0000313" key="9">
    <source>
        <dbReference type="EMBL" id="CAF9942041.1"/>
    </source>
</evidence>
<feature type="transmembrane region" description="Helical" evidence="7">
    <location>
        <begin position="790"/>
        <end position="814"/>
    </location>
</feature>
<feature type="region of interest" description="Disordered" evidence="6">
    <location>
        <begin position="734"/>
        <end position="757"/>
    </location>
</feature>
<accession>A0A8H3J796</accession>
<dbReference type="Pfam" id="PF09359">
    <property type="entry name" value="VTC"/>
    <property type="match status" value="1"/>
</dbReference>
<sequence>MKYGETLQQRSIPLWESYNVDYNDIKHLIKVRTTHGQGHAKAIPGCDNETKASHAFEDELYRELRDQHQRIDLFVQSKAGEVGRRLAHLDKQISQLEIRSFPTGRGKIPIKRLEKFSRVEETVIKAGEEIQSLSRFVGAQRLAFQKLLKKYRKWTGSSELGHRFRKEVLDRRTSFSKTDFEPLLARWTEVLASVRAPFIDGIYWHSDPRELKKEEFQSQKAVSHKFSSDSAQNQPARSQHVSKDLNSAANLQAAWEDGSNLEIDTALATIPFGHRATKAAYWIHQDNVVQIHVLLLQYTRLQKSNEMVSSPENPSSPRGSISGHLAKSSSRTDEELGIIICDDLQRFAQRQSSETISESETCAGFASEKAAASIRYSPTGDAVVVVGAATKDAAKSADSSREIPFMKDNYKRKAVQRLFSTLSGDQGAIVDDSKNPEPVRHWLAGHKEVQPLVQLRLRRTRFVGLRNSATNGLWATLDKDISMRSCPPELLASDKGFNMADDGGKKYSEVFPHAVLEIRTEGSVDTGMIAALDASYLTERVRGFSLETHAVATLCKPQGMPRPFWLPALKQDIRKVPTMSKAPKGRRSQAHYSPEESSTRRTSVSASSTKNGVSSSGLSALRGESSATSAPGILSTPPLEASKKKRRRSNRKKMLQKRLQYPAQPRYERYWNEFDDGSEDSQDEAYTIFVDPNASYSIPGAAEFFRLFGSLSSSIKASEEAILKWLRQSQKTMHAEQRPLIDGERSPSTADSDLSGAETSIRHLKPSSHRRYSTFPALSQPPAVRAREALLFRSGVASFASSVILLVVAAILITTGRRKAANAVDAGVIIGVVSSLVFAVMGVGSMLRRKDDVGWVHRAVVFMLFICVVLAGGTLLATLRHSG</sequence>
<keyword evidence="10" id="KW-1185">Reference proteome</keyword>